<evidence type="ECO:0000256" key="1">
    <source>
        <dbReference type="SAM" id="MobiDB-lite"/>
    </source>
</evidence>
<gene>
    <name evidence="2" type="ORF">HSR121_0719</name>
</gene>
<proteinExistence type="predicted"/>
<feature type="region of interest" description="Disordered" evidence="1">
    <location>
        <begin position="125"/>
        <end position="149"/>
    </location>
</feature>
<evidence type="ECO:0000313" key="3">
    <source>
        <dbReference type="Proteomes" id="UP000663525"/>
    </source>
</evidence>
<sequence length="149" mass="16552">MGIVRYADNRQYKYEATDEPDMQVRDAVEADAGRLAELTDAPRDVMRNLIHDRTVRVAESDEAISGFVSFDARERTVHVTQLEGTSDACMRLLEEPMSFAAGEGMAVELLVPESNDTVRQAVEEAGFERDGTGPTFDGTPTVRFRHDPS</sequence>
<name>A0A897N187_9EURY</name>
<feature type="compositionally biased region" description="Low complexity" evidence="1">
    <location>
        <begin position="132"/>
        <end position="141"/>
    </location>
</feature>
<reference evidence="2" key="1">
    <citation type="submission" date="2020-11" db="EMBL/GenBank/DDBJ databases">
        <title>Carbohydrate-dependent, anaerobic sulfur respiration: A novel catabolism in halophilic archaea.</title>
        <authorList>
            <person name="Sorokin D.Y."/>
            <person name="Messina E."/>
            <person name="Smedile F."/>
            <person name="La Cono V."/>
            <person name="Hallsworth J.E."/>
            <person name="Yakimov M.M."/>
        </authorList>
    </citation>
    <scope>NUCLEOTIDE SEQUENCE</scope>
    <source>
        <strain evidence="2">HSR12-1</strain>
    </source>
</reference>
<dbReference type="AlphaFoldDB" id="A0A897N187"/>
<accession>A0A897N187</accession>
<evidence type="ECO:0008006" key="4">
    <source>
        <dbReference type="Google" id="ProtNLM"/>
    </source>
</evidence>
<protein>
    <recommendedName>
        <fullName evidence="4">N-acetyltransferase domain-containing protein</fullName>
    </recommendedName>
</protein>
<dbReference type="Gene3D" id="3.40.630.30">
    <property type="match status" value="1"/>
</dbReference>
<evidence type="ECO:0000313" key="2">
    <source>
        <dbReference type="EMBL" id="QSG05073.1"/>
    </source>
</evidence>
<organism evidence="2 3">
    <name type="scientific">Halapricum desulfuricans</name>
    <dbReference type="NCBI Taxonomy" id="2841257"/>
    <lineage>
        <taxon>Archaea</taxon>
        <taxon>Methanobacteriati</taxon>
        <taxon>Methanobacteriota</taxon>
        <taxon>Stenosarchaea group</taxon>
        <taxon>Halobacteria</taxon>
        <taxon>Halobacteriales</taxon>
        <taxon>Haloarculaceae</taxon>
        <taxon>Halapricum</taxon>
    </lineage>
</organism>
<dbReference type="InterPro" id="IPR016181">
    <property type="entry name" value="Acyl_CoA_acyltransferase"/>
</dbReference>
<dbReference type="SUPFAM" id="SSF55729">
    <property type="entry name" value="Acyl-CoA N-acyltransferases (Nat)"/>
    <property type="match status" value="1"/>
</dbReference>
<dbReference type="Proteomes" id="UP000663525">
    <property type="component" value="Chromosome"/>
</dbReference>
<dbReference type="EMBL" id="CP064787">
    <property type="protein sequence ID" value="QSG05073.1"/>
    <property type="molecule type" value="Genomic_DNA"/>
</dbReference>